<dbReference type="InterPro" id="IPR001387">
    <property type="entry name" value="Cro/C1-type_HTH"/>
</dbReference>
<keyword evidence="6" id="KW-1185">Reference proteome</keyword>
<gene>
    <name evidence="5" type="ORF">SAMN05421508_101835</name>
</gene>
<organism evidence="5 6">
    <name type="scientific">Caenispirillum bisanense</name>
    <dbReference type="NCBI Taxonomy" id="414052"/>
    <lineage>
        <taxon>Bacteria</taxon>
        <taxon>Pseudomonadati</taxon>
        <taxon>Pseudomonadota</taxon>
        <taxon>Alphaproteobacteria</taxon>
        <taxon>Rhodospirillales</taxon>
        <taxon>Novispirillaceae</taxon>
        <taxon>Caenispirillum</taxon>
    </lineage>
</organism>
<evidence type="ECO:0000259" key="4">
    <source>
        <dbReference type="Pfam" id="PF01381"/>
    </source>
</evidence>
<evidence type="ECO:0000256" key="1">
    <source>
        <dbReference type="ARBA" id="ARBA00023015"/>
    </source>
</evidence>
<dbReference type="PANTHER" id="PTHR36511">
    <property type="entry name" value="MERR FAMILY BACTERIAL REGULATORY PROTEIN"/>
    <property type="match status" value="1"/>
</dbReference>
<dbReference type="Pfam" id="PF01381">
    <property type="entry name" value="HTH_3"/>
    <property type="match status" value="1"/>
</dbReference>
<dbReference type="InterPro" id="IPR052359">
    <property type="entry name" value="HTH-type_reg/antitoxin"/>
</dbReference>
<feature type="domain" description="HTH cro/C1-type" evidence="4">
    <location>
        <begin position="46"/>
        <end position="83"/>
    </location>
</feature>
<reference evidence="6" key="1">
    <citation type="submission" date="2017-09" db="EMBL/GenBank/DDBJ databases">
        <authorList>
            <person name="Varghese N."/>
            <person name="Submissions S."/>
        </authorList>
    </citation>
    <scope>NUCLEOTIDE SEQUENCE [LARGE SCALE GENOMIC DNA]</scope>
    <source>
        <strain evidence="6">USBA 140</strain>
    </source>
</reference>
<dbReference type="PANTHER" id="PTHR36511:SF3">
    <property type="entry name" value="ANTITOXIN HIGA-2"/>
    <property type="match status" value="1"/>
</dbReference>
<name>A0A286G6L9_9PROT</name>
<dbReference type="InterPro" id="IPR010982">
    <property type="entry name" value="Lambda_DNA-bd_dom_sf"/>
</dbReference>
<keyword evidence="1" id="KW-0805">Transcription regulation</keyword>
<dbReference type="GO" id="GO:0003677">
    <property type="term" value="F:DNA binding"/>
    <property type="evidence" value="ECO:0007669"/>
    <property type="project" value="UniProtKB-KW"/>
</dbReference>
<evidence type="ECO:0000256" key="3">
    <source>
        <dbReference type="ARBA" id="ARBA00023163"/>
    </source>
</evidence>
<dbReference type="Gene3D" id="1.10.260.40">
    <property type="entry name" value="lambda repressor-like DNA-binding domains"/>
    <property type="match status" value="1"/>
</dbReference>
<keyword evidence="3" id="KW-0804">Transcription</keyword>
<proteinExistence type="predicted"/>
<accession>A0A286G6L9</accession>
<dbReference type="RefSeq" id="WP_097277686.1">
    <property type="nucleotide sequence ID" value="NZ_OCNJ01000001.1"/>
</dbReference>
<dbReference type="OrthoDB" id="9799384at2"/>
<protein>
    <submittedName>
        <fullName evidence="5">Putative transcriptional regulator</fullName>
    </submittedName>
</protein>
<dbReference type="EMBL" id="OCNJ01000001">
    <property type="protein sequence ID" value="SOD91153.1"/>
    <property type="molecule type" value="Genomic_DNA"/>
</dbReference>
<dbReference type="AlphaFoldDB" id="A0A286G6L9"/>
<evidence type="ECO:0000256" key="2">
    <source>
        <dbReference type="ARBA" id="ARBA00023125"/>
    </source>
</evidence>
<dbReference type="CDD" id="cd00093">
    <property type="entry name" value="HTH_XRE"/>
    <property type="match status" value="1"/>
</dbReference>
<dbReference type="Proteomes" id="UP000219621">
    <property type="component" value="Unassembled WGS sequence"/>
</dbReference>
<evidence type="ECO:0000313" key="5">
    <source>
        <dbReference type="EMBL" id="SOD91153.1"/>
    </source>
</evidence>
<evidence type="ECO:0000313" key="6">
    <source>
        <dbReference type="Proteomes" id="UP000219621"/>
    </source>
</evidence>
<dbReference type="SUPFAM" id="SSF47413">
    <property type="entry name" value="lambda repressor-like DNA-binding domains"/>
    <property type="match status" value="1"/>
</dbReference>
<sequence>MPRSTILDAVYEAAKDLHDIGLISDQDMAKYDDIRPIPGSFSPADIRRIRQACGDDEQMFARHLGVTVETVHKWEAGTKKPSGPVRRLLDLIDRKGIQAIY</sequence>
<keyword evidence="2" id="KW-0238">DNA-binding</keyword>